<gene>
    <name evidence="1" type="ORF">MAG551_00668</name>
</gene>
<protein>
    <submittedName>
        <fullName evidence="1">Uncharacterized protein</fullName>
    </submittedName>
</protein>
<organism evidence="1 2">
    <name type="scientific">Candidatus Scalindua arabica</name>
    <dbReference type="NCBI Taxonomy" id="1127984"/>
    <lineage>
        <taxon>Bacteria</taxon>
        <taxon>Pseudomonadati</taxon>
        <taxon>Planctomycetota</taxon>
        <taxon>Candidatus Brocadiia</taxon>
        <taxon>Candidatus Brocadiales</taxon>
        <taxon>Candidatus Scalinduaceae</taxon>
        <taxon>Candidatus Scalindua</taxon>
    </lineage>
</organism>
<dbReference type="EMBL" id="JAANXD010000027">
    <property type="protein sequence ID" value="MBS1257624.1"/>
    <property type="molecule type" value="Genomic_DNA"/>
</dbReference>
<accession>A0A942A357</accession>
<sequence length="33" mass="3847">MTHTGQVISKETKFISKTSLEKKPLSVEIFFYE</sequence>
<comment type="caution">
    <text evidence="1">The sequence shown here is derived from an EMBL/GenBank/DDBJ whole genome shotgun (WGS) entry which is preliminary data.</text>
</comment>
<proteinExistence type="predicted"/>
<name>A0A942A357_9BACT</name>
<dbReference type="Proteomes" id="UP000722750">
    <property type="component" value="Unassembled WGS sequence"/>
</dbReference>
<reference evidence="1" key="1">
    <citation type="journal article" date="2021" name="ISME J.">
        <title>Fine-scale metabolic discontinuity in a stratified prokaryote microbiome of a Red Sea deep halocline.</title>
        <authorList>
            <person name="Michoud G."/>
            <person name="Ngugi D.K."/>
            <person name="Barozzi A."/>
            <person name="Merlino G."/>
            <person name="Calleja M.L."/>
            <person name="Delgado-Huertas A."/>
            <person name="Moran X.A.G."/>
            <person name="Daffonchio D."/>
        </authorList>
    </citation>
    <scope>NUCLEOTIDE SEQUENCE</scope>
    <source>
        <strain evidence="1">SuakinDeep_MAG55_1</strain>
    </source>
</reference>
<evidence type="ECO:0000313" key="2">
    <source>
        <dbReference type="Proteomes" id="UP000722750"/>
    </source>
</evidence>
<evidence type="ECO:0000313" key="1">
    <source>
        <dbReference type="EMBL" id="MBS1257624.1"/>
    </source>
</evidence>
<dbReference type="AlphaFoldDB" id="A0A942A357"/>